<evidence type="ECO:0000256" key="2">
    <source>
        <dbReference type="ARBA" id="ARBA00022679"/>
    </source>
</evidence>
<keyword evidence="5" id="KW-0418">Kinase</keyword>
<keyword evidence="10" id="KW-1185">Reference proteome</keyword>
<dbReference type="PANTHER" id="PTHR10210">
    <property type="entry name" value="RIBOSE-PHOSPHATE DIPHOSPHOKINASE FAMILY MEMBER"/>
    <property type="match status" value="1"/>
</dbReference>
<dbReference type="Gene3D" id="3.40.50.2020">
    <property type="match status" value="2"/>
</dbReference>
<evidence type="ECO:0000256" key="1">
    <source>
        <dbReference type="ARBA" id="ARBA00013247"/>
    </source>
</evidence>
<protein>
    <recommendedName>
        <fullName evidence="1">ribose-phosphate diphosphokinase</fullName>
        <ecNumber evidence="1">2.7.6.1</ecNumber>
    </recommendedName>
</protein>
<evidence type="ECO:0000256" key="5">
    <source>
        <dbReference type="ARBA" id="ARBA00022777"/>
    </source>
</evidence>
<organism evidence="9 10">
    <name type="scientific">Candidatus Entotheonella gemina</name>
    <dbReference type="NCBI Taxonomy" id="1429439"/>
    <lineage>
        <taxon>Bacteria</taxon>
        <taxon>Pseudomonadati</taxon>
        <taxon>Nitrospinota/Tectimicrobiota group</taxon>
        <taxon>Candidatus Tectimicrobiota</taxon>
        <taxon>Candidatus Entotheonellia</taxon>
        <taxon>Candidatus Entotheonellales</taxon>
        <taxon>Candidatus Entotheonellaceae</taxon>
        <taxon>Candidatus Entotheonella</taxon>
    </lineage>
</organism>
<name>W4MC72_9BACT</name>
<dbReference type="EMBL" id="AZHX01000370">
    <property type="protein sequence ID" value="ETX07793.1"/>
    <property type="molecule type" value="Genomic_DNA"/>
</dbReference>
<dbReference type="InterPro" id="IPR000836">
    <property type="entry name" value="PRTase_dom"/>
</dbReference>
<comment type="catalytic activity">
    <reaction evidence="7">
        <text>D-ribose 5-phosphate + ATP = 5-phospho-alpha-D-ribose 1-diphosphate + AMP + H(+)</text>
        <dbReference type="Rhea" id="RHEA:15609"/>
        <dbReference type="ChEBI" id="CHEBI:15378"/>
        <dbReference type="ChEBI" id="CHEBI:30616"/>
        <dbReference type="ChEBI" id="CHEBI:58017"/>
        <dbReference type="ChEBI" id="CHEBI:78346"/>
        <dbReference type="ChEBI" id="CHEBI:456215"/>
        <dbReference type="EC" id="2.7.6.1"/>
    </reaction>
</comment>
<sequence length="338" mass="37154">MREPPWLIFSTTHYDALRRMMEQSGDFEPGQVERKQFPDGERYHRLGSDVYDRDVVLLSGTIDSDETMELFHMANAIVDYGARRLNLVIPYFGYATMERAVKPHEAVKAKYNARLLSAIPPAAFGNRFFFVDLHSEGIPHYMEGAAQTVHIYAKPIVLQAAEALVTERANPLAMPGSRDGSGETPCVMASTDAGRAKWVESLAKELGLPPAFAYKRRLSGESTETLGIGGASVTGALVIIYDDMIRTGGSIRQAAAAYMAAGAHGVAVICTHGLFPGDTLQTLQRAQWQGQPLLRKIICTDTHPRVHALPQDNDFLVVKSVGPLLAQYVRQGAKELWV</sequence>
<keyword evidence="6" id="KW-0067">ATP-binding</keyword>
<dbReference type="EC" id="2.7.6.1" evidence="1"/>
<evidence type="ECO:0000256" key="3">
    <source>
        <dbReference type="ARBA" id="ARBA00022727"/>
    </source>
</evidence>
<dbReference type="GO" id="GO:0016301">
    <property type="term" value="F:kinase activity"/>
    <property type="evidence" value="ECO:0007669"/>
    <property type="project" value="UniProtKB-KW"/>
</dbReference>
<evidence type="ECO:0000256" key="4">
    <source>
        <dbReference type="ARBA" id="ARBA00022741"/>
    </source>
</evidence>
<dbReference type="GO" id="GO:0005524">
    <property type="term" value="F:ATP binding"/>
    <property type="evidence" value="ECO:0007669"/>
    <property type="project" value="UniProtKB-KW"/>
</dbReference>
<keyword evidence="4" id="KW-0547">Nucleotide-binding</keyword>
<dbReference type="GO" id="GO:0002189">
    <property type="term" value="C:ribose phosphate diphosphokinase complex"/>
    <property type="evidence" value="ECO:0007669"/>
    <property type="project" value="TreeGrafter"/>
</dbReference>
<dbReference type="GO" id="GO:0006164">
    <property type="term" value="P:purine nucleotide biosynthetic process"/>
    <property type="evidence" value="ECO:0007669"/>
    <property type="project" value="TreeGrafter"/>
</dbReference>
<comment type="caution">
    <text evidence="9">The sequence shown here is derived from an EMBL/GenBank/DDBJ whole genome shotgun (WGS) entry which is preliminary data.</text>
</comment>
<dbReference type="NCBIfam" id="TIGR01251">
    <property type="entry name" value="ribP_PPkin"/>
    <property type="match status" value="1"/>
</dbReference>
<accession>W4MC72</accession>
<dbReference type="Pfam" id="PF13793">
    <property type="entry name" value="Pribosyltran_N"/>
    <property type="match status" value="1"/>
</dbReference>
<evidence type="ECO:0000313" key="10">
    <source>
        <dbReference type="Proteomes" id="UP000019140"/>
    </source>
</evidence>
<dbReference type="PANTHER" id="PTHR10210:SF32">
    <property type="entry name" value="RIBOSE-PHOSPHATE PYROPHOSPHOKINASE 2"/>
    <property type="match status" value="1"/>
</dbReference>
<dbReference type="InterPro" id="IPR029057">
    <property type="entry name" value="PRTase-like"/>
</dbReference>
<dbReference type="AlphaFoldDB" id="W4MC72"/>
<dbReference type="GO" id="GO:0004749">
    <property type="term" value="F:ribose phosphate diphosphokinase activity"/>
    <property type="evidence" value="ECO:0007669"/>
    <property type="project" value="UniProtKB-EC"/>
</dbReference>
<proteinExistence type="predicted"/>
<dbReference type="InterPro" id="IPR005946">
    <property type="entry name" value="Rib-P_diPkinase"/>
</dbReference>
<dbReference type="CDD" id="cd06223">
    <property type="entry name" value="PRTases_typeI"/>
    <property type="match status" value="1"/>
</dbReference>
<reference evidence="9 10" key="1">
    <citation type="journal article" date="2014" name="Nature">
        <title>An environmental bacterial taxon with a large and distinct metabolic repertoire.</title>
        <authorList>
            <person name="Wilson M.C."/>
            <person name="Mori T."/>
            <person name="Ruckert C."/>
            <person name="Uria A.R."/>
            <person name="Helf M.J."/>
            <person name="Takada K."/>
            <person name="Gernert C."/>
            <person name="Steffens U.A."/>
            <person name="Heycke N."/>
            <person name="Schmitt S."/>
            <person name="Rinke C."/>
            <person name="Helfrich E.J."/>
            <person name="Brachmann A.O."/>
            <person name="Gurgui C."/>
            <person name="Wakimoto T."/>
            <person name="Kracht M."/>
            <person name="Crusemann M."/>
            <person name="Hentschel U."/>
            <person name="Abe I."/>
            <person name="Matsunaga S."/>
            <person name="Kalinowski J."/>
            <person name="Takeyama H."/>
            <person name="Piel J."/>
        </authorList>
    </citation>
    <scope>NUCLEOTIDE SEQUENCE [LARGE SCALE GENOMIC DNA]</scope>
    <source>
        <strain evidence="10">TSY2</strain>
    </source>
</reference>
<keyword evidence="3" id="KW-0545">Nucleotide biosynthesis</keyword>
<evidence type="ECO:0000256" key="6">
    <source>
        <dbReference type="ARBA" id="ARBA00022840"/>
    </source>
</evidence>
<dbReference type="GO" id="GO:0005737">
    <property type="term" value="C:cytoplasm"/>
    <property type="evidence" value="ECO:0007669"/>
    <property type="project" value="TreeGrafter"/>
</dbReference>
<dbReference type="GO" id="GO:0000287">
    <property type="term" value="F:magnesium ion binding"/>
    <property type="evidence" value="ECO:0007669"/>
    <property type="project" value="InterPro"/>
</dbReference>
<feature type="domain" description="Ribose-phosphate pyrophosphokinase N-terminal" evidence="8">
    <location>
        <begin position="8"/>
        <end position="118"/>
    </location>
</feature>
<dbReference type="HOGENOM" id="CLU_033546_2_2_7"/>
<dbReference type="Proteomes" id="UP000019140">
    <property type="component" value="Unassembled WGS sequence"/>
</dbReference>
<dbReference type="GO" id="GO:0006015">
    <property type="term" value="P:5-phosphoribose 1-diphosphate biosynthetic process"/>
    <property type="evidence" value="ECO:0007669"/>
    <property type="project" value="TreeGrafter"/>
</dbReference>
<dbReference type="SMART" id="SM01400">
    <property type="entry name" value="Pribosyltran_N"/>
    <property type="match status" value="1"/>
</dbReference>
<evidence type="ECO:0000256" key="7">
    <source>
        <dbReference type="ARBA" id="ARBA00049535"/>
    </source>
</evidence>
<evidence type="ECO:0000259" key="8">
    <source>
        <dbReference type="Pfam" id="PF13793"/>
    </source>
</evidence>
<gene>
    <name evidence="9" type="ORF">ETSY2_09170</name>
</gene>
<keyword evidence="2" id="KW-0808">Transferase</keyword>
<dbReference type="InterPro" id="IPR029099">
    <property type="entry name" value="Pribosyltran_N"/>
</dbReference>
<dbReference type="SUPFAM" id="SSF53271">
    <property type="entry name" value="PRTase-like"/>
    <property type="match status" value="2"/>
</dbReference>
<evidence type="ECO:0000313" key="9">
    <source>
        <dbReference type="EMBL" id="ETX07793.1"/>
    </source>
</evidence>